<dbReference type="eggNOG" id="ENOG5033KS5">
    <property type="taxonomic scope" value="Bacteria"/>
</dbReference>
<organism evidence="1 2">
    <name type="scientific">Lutibaculum baratangense AMV1</name>
    <dbReference type="NCBI Taxonomy" id="631454"/>
    <lineage>
        <taxon>Bacteria</taxon>
        <taxon>Pseudomonadati</taxon>
        <taxon>Pseudomonadota</taxon>
        <taxon>Alphaproteobacteria</taxon>
        <taxon>Hyphomicrobiales</taxon>
        <taxon>Tepidamorphaceae</taxon>
        <taxon>Lutibaculum</taxon>
    </lineage>
</organism>
<sequence length="88" mass="10263">MTKPQLDLFQAQDDLFPSAPVVYRADPVRVRRKLGRILEEARGASTMPWDAERQRLYRKLFPQMSLALPEEEAAQYRLAFEAELERLA</sequence>
<protein>
    <submittedName>
        <fullName evidence="1">Uncharacterized protein</fullName>
    </submittedName>
</protein>
<dbReference type="AlphaFoldDB" id="V4QSG3"/>
<proteinExistence type="predicted"/>
<dbReference type="OrthoDB" id="8420544at2"/>
<dbReference type="EMBL" id="AWXZ01000040">
    <property type="protein sequence ID" value="ESR22722.1"/>
    <property type="molecule type" value="Genomic_DNA"/>
</dbReference>
<dbReference type="Proteomes" id="UP000017819">
    <property type="component" value="Unassembled WGS sequence"/>
</dbReference>
<comment type="caution">
    <text evidence="1">The sequence shown here is derived from an EMBL/GenBank/DDBJ whole genome shotgun (WGS) entry which is preliminary data.</text>
</comment>
<evidence type="ECO:0000313" key="1">
    <source>
        <dbReference type="EMBL" id="ESR22722.1"/>
    </source>
</evidence>
<dbReference type="RefSeq" id="WP_023433968.1">
    <property type="nucleotide sequence ID" value="NZ_AWXZ01000040.1"/>
</dbReference>
<keyword evidence="2" id="KW-1185">Reference proteome</keyword>
<gene>
    <name evidence="1" type="ORF">N177_3859</name>
</gene>
<accession>V4QSG3</accession>
<name>V4QSG3_9HYPH</name>
<evidence type="ECO:0000313" key="2">
    <source>
        <dbReference type="Proteomes" id="UP000017819"/>
    </source>
</evidence>
<reference evidence="1 2" key="1">
    <citation type="journal article" date="2014" name="Genome Announc.">
        <title>Draft Genome Sequence of Lutibaculum baratangense Strain AMV1T, Isolated from a Mud Volcano in Andamans, India.</title>
        <authorList>
            <person name="Singh A."/>
            <person name="Sreenivas A."/>
            <person name="Sathyanarayana Reddy G."/>
            <person name="Pinnaka A.K."/>
            <person name="Shivaji S."/>
        </authorList>
    </citation>
    <scope>NUCLEOTIDE SEQUENCE [LARGE SCALE GENOMIC DNA]</scope>
    <source>
        <strain evidence="1 2">AMV1</strain>
    </source>
</reference>